<dbReference type="EMBL" id="JAULSU010000001">
    <property type="protein sequence ID" value="KAK0634075.1"/>
    <property type="molecule type" value="Genomic_DNA"/>
</dbReference>
<keyword evidence="3" id="KW-1185">Reference proteome</keyword>
<dbReference type="AlphaFoldDB" id="A0AA39XI25"/>
<proteinExistence type="predicted"/>
<dbReference type="Proteomes" id="UP001175000">
    <property type="component" value="Unassembled WGS sequence"/>
</dbReference>
<evidence type="ECO:0000313" key="3">
    <source>
        <dbReference type="Proteomes" id="UP001175000"/>
    </source>
</evidence>
<accession>A0AA39XI25</accession>
<feature type="compositionally biased region" description="Polar residues" evidence="1">
    <location>
        <begin position="77"/>
        <end position="90"/>
    </location>
</feature>
<protein>
    <submittedName>
        <fullName evidence="2">Uncharacterized protein</fullName>
    </submittedName>
</protein>
<comment type="caution">
    <text evidence="2">The sequence shown here is derived from an EMBL/GenBank/DDBJ whole genome shotgun (WGS) entry which is preliminary data.</text>
</comment>
<evidence type="ECO:0000256" key="1">
    <source>
        <dbReference type="SAM" id="MobiDB-lite"/>
    </source>
</evidence>
<reference evidence="2" key="1">
    <citation type="submission" date="2023-06" db="EMBL/GenBank/DDBJ databases">
        <title>Genome-scale phylogeny and comparative genomics of the fungal order Sordariales.</title>
        <authorList>
            <consortium name="Lawrence Berkeley National Laboratory"/>
            <person name="Hensen N."/>
            <person name="Bonometti L."/>
            <person name="Westerberg I."/>
            <person name="Brannstrom I.O."/>
            <person name="Guillou S."/>
            <person name="Cros-Aarteil S."/>
            <person name="Calhoun S."/>
            <person name="Haridas S."/>
            <person name="Kuo A."/>
            <person name="Mondo S."/>
            <person name="Pangilinan J."/>
            <person name="Riley R."/>
            <person name="Labutti K."/>
            <person name="Andreopoulos B."/>
            <person name="Lipzen A."/>
            <person name="Chen C."/>
            <person name="Yanf M."/>
            <person name="Daum C."/>
            <person name="Ng V."/>
            <person name="Clum A."/>
            <person name="Steindorff A."/>
            <person name="Ohm R."/>
            <person name="Martin F."/>
            <person name="Silar P."/>
            <person name="Natvig D."/>
            <person name="Lalanne C."/>
            <person name="Gautier V."/>
            <person name="Ament-Velasquez S.L."/>
            <person name="Kruys A."/>
            <person name="Hutchinson M.I."/>
            <person name="Powell A.J."/>
            <person name="Barry K."/>
            <person name="Miller A.N."/>
            <person name="Grigoriev I.V."/>
            <person name="Debuchy R."/>
            <person name="Gladieux P."/>
            <person name="Thoren M.H."/>
            <person name="Johannesson H."/>
        </authorList>
    </citation>
    <scope>NUCLEOTIDE SEQUENCE</scope>
    <source>
        <strain evidence="2">CBS 606.72</strain>
    </source>
</reference>
<feature type="region of interest" description="Disordered" evidence="1">
    <location>
        <begin position="55"/>
        <end position="154"/>
    </location>
</feature>
<sequence length="154" mass="16972">MSNPIDETEPQRLMEERRAILACLAVCEAAQASVDEAERQLNTQKDDKRVISSLSELIGTSVQRSNRYSQPDERSRTSSSVDGDTASPPQRTDLAHRQRESQSTNKAQGCLGARMGGREDSAAGSQEESQEESQEDSFVMVENSDEEDPKIGHT</sequence>
<feature type="compositionally biased region" description="Polar residues" evidence="1">
    <location>
        <begin position="55"/>
        <end position="69"/>
    </location>
</feature>
<evidence type="ECO:0000313" key="2">
    <source>
        <dbReference type="EMBL" id="KAK0634075.1"/>
    </source>
</evidence>
<name>A0AA39XI25_9PEZI</name>
<organism evidence="2 3">
    <name type="scientific">Immersiella caudata</name>
    <dbReference type="NCBI Taxonomy" id="314043"/>
    <lineage>
        <taxon>Eukaryota</taxon>
        <taxon>Fungi</taxon>
        <taxon>Dikarya</taxon>
        <taxon>Ascomycota</taxon>
        <taxon>Pezizomycotina</taxon>
        <taxon>Sordariomycetes</taxon>
        <taxon>Sordariomycetidae</taxon>
        <taxon>Sordariales</taxon>
        <taxon>Lasiosphaeriaceae</taxon>
        <taxon>Immersiella</taxon>
    </lineage>
</organism>
<gene>
    <name evidence="2" type="ORF">B0T14DRAFT_508344</name>
</gene>